<proteinExistence type="predicted"/>
<evidence type="ECO:0000313" key="2">
    <source>
        <dbReference type="Proteomes" id="UP000724584"/>
    </source>
</evidence>
<name>A0ACB7NZM0_9PEZI</name>
<gene>
    <name evidence="1" type="ORF">F5144DRAFT_540013</name>
</gene>
<protein>
    <submittedName>
        <fullName evidence="1">Uncharacterized protein</fullName>
    </submittedName>
</protein>
<reference evidence="1 2" key="1">
    <citation type="journal article" date="2021" name="Nat. Commun.">
        <title>Genetic determinants of endophytism in the Arabidopsis root mycobiome.</title>
        <authorList>
            <person name="Mesny F."/>
            <person name="Miyauchi S."/>
            <person name="Thiergart T."/>
            <person name="Pickel B."/>
            <person name="Atanasova L."/>
            <person name="Karlsson M."/>
            <person name="Huettel B."/>
            <person name="Barry K.W."/>
            <person name="Haridas S."/>
            <person name="Chen C."/>
            <person name="Bauer D."/>
            <person name="Andreopoulos W."/>
            <person name="Pangilinan J."/>
            <person name="LaButti K."/>
            <person name="Riley R."/>
            <person name="Lipzen A."/>
            <person name="Clum A."/>
            <person name="Drula E."/>
            <person name="Henrissat B."/>
            <person name="Kohler A."/>
            <person name="Grigoriev I.V."/>
            <person name="Martin F.M."/>
            <person name="Hacquard S."/>
        </authorList>
    </citation>
    <scope>NUCLEOTIDE SEQUENCE [LARGE SCALE GENOMIC DNA]</scope>
    <source>
        <strain evidence="1 2">MPI-SDFR-AT-0079</strain>
    </source>
</reference>
<keyword evidence="2" id="KW-1185">Reference proteome</keyword>
<organism evidence="1 2">
    <name type="scientific">Chaetomium tenue</name>
    <dbReference type="NCBI Taxonomy" id="1854479"/>
    <lineage>
        <taxon>Eukaryota</taxon>
        <taxon>Fungi</taxon>
        <taxon>Dikarya</taxon>
        <taxon>Ascomycota</taxon>
        <taxon>Pezizomycotina</taxon>
        <taxon>Sordariomycetes</taxon>
        <taxon>Sordariomycetidae</taxon>
        <taxon>Sordariales</taxon>
        <taxon>Chaetomiaceae</taxon>
        <taxon>Chaetomium</taxon>
    </lineage>
</organism>
<comment type="caution">
    <text evidence="1">The sequence shown here is derived from an EMBL/GenBank/DDBJ whole genome shotgun (WGS) entry which is preliminary data.</text>
</comment>
<sequence>MSDGWMSEPIAIIGMSSKFAGEATDNEGLWRMLANGRSGWTPFPHSRFGSKGVYHPNNERLNSTHVKGAHFLEEDVGLFDANFFGYSAETASSLDPQYRLQLESVYEAIESAGLPLAQIAGSNTSVFTGVFVHDYRDGLLRDPDNLPRLMATGTGVPMMSNRISHFFDLHGTSMTIETACSSGMVALHQGIQSLRTHEADLSIVGGANLTLNPDMFKALSSSGFLSGDGKCYAFDSRASGYGRGEGVATLLIKRLREALADGDPIRAVIRESLLNQDGKTETITAPSVAAQEALIRDCYRRAGLLFGGSRGNPLLIGSIKTNIGHTEAASGLASIIKTALAMERGVIPPSINFEKPNPKIALDDWNLKLVTDLMSWPSGSSRRASVNNFGYGGTNAHIIMESSTLAYTLGQRRSRFSYVAAYPVPVTKGVDAVIRALDSPAFKPSRNLRRPRIGMVFTGQGAQWHATSLEMAGAYLEEFGANWSLLEELSRDADTSRVNEVALSTPICIAVQISLLRLLHAWGIVPVAVTSHSSGEIAAAYAVGALSFREAMAISYYRAVLAAGERPGRAPGQEEGAMIAVGLGVDETESYLRRLTQTNGKAVIACINSPSSTTVSGDVSAIKELEELANVDGVFARRLRINTAWHSHHMVSVAEDYIEAIDRAKTPGGEKDATAWHDDHHLVAFSSPVTVRKTDAQGSMQALAAGLLREGYPVDMDAVNFPNGRNQQDIKVLTTLPLYPWNHQNKHWIEPRFNRALRARSEPPHDLLGSLVDGSNPEAPSWRHILRITDAPWTQDHVIQSSTVFPAAGYICLAIEAVRQLSMIEDVGDRLISGYRLRDVDFMQALLIPNGSDGIEIQTQLRTASNRDLGARGWKHFEVWTVTADNRWTQHAKGLVSVEFDKTPTAEAVEPSGSGSGSSHSVVTMAIPDTSVPNDLARDPVVHPVALDSIITAPYSTLSAAAARQATAKVPRAVESFWVSSEISHRPGHLLRAHSCLVRDDSQGMEADVSVFDHDSGNLVLEMGRFSYQSLGRGVASVQQTTEPWEKELNSLVKWAPDISTGSPATFALLRKQLGWKDTEDGHDDIDDTRKIWQICVSFMQQAIANLDSRDADRMEPRYAKYYAWMVDTVQQAASGQLCIGGVTWVPDEAPGNLQRHMDQVTSKTRTVDVEMVCLLGAHLVDILRGEVPPLPLMAQDNLLARFYDNMPRLKRTGSQLSGLLAHLVHKNPRARILEIGAGTGTMTRYALSALGTPQTGGPAADSYHYTDASAALFDTARETLAPWSDVLVFDVLDPEREPAAQGFAHGTYDVVIASGVVSTNTNSVSRTLGSARNLLKPGGALLLTEVVQDKVLVPFVQALLFPERQAESDTVLVTDVWDRHLRDAGFSGVSLELRDCSDSPGRASTSVTIMSTVPLPTLPEPYVEPENVLIVTSRRAAPPPFPWLKGLQALIGECISGGGNLSVATQDLEAATASSYAHKFCIFIGEVNKPILHDLDPAALEGIQTMCTACKGLLWLTRGGAVDCERPEFSLASGFIRTLRTEHVARRLLTLDLDPAGAPWSDSSASAIVQVLRAALFDKAEAGSIAEPEYAERDGVMLVPRFYHDAERDQALSSRGVLEHGPDPTLELAPKTSIEPFHQRDRLLCLQPETLAFGDDEDGGAYHDSPLPPNLLEVEPRAYSVSSGPGDRQNHIRGLECAGIVTRVGSGAAAQGYKVGDSVVCVLHQKKQSSFPSRFTVERTATVHKPTNLSFQEAVSVPLAFLSAYFSLVEVARLQRAQWVLIHAAAEPTGQAAIMIAQHVEAKVLATVDSPEQRATLTEKYGIPAESIFMLDTSGLSSFEATILAATQDHGVDVVLNSLGGQLLQQSFNLVAPFGHFVEISGRDSKANSNLEMRPFSRSVSFTSVDLDLMLEHRVADVHRCLREIMRMVEVRAYAPVHPIVSYALGDVLKASRLLQEKTEPGFTGKVVLSVDQDARVPVLQVPRRAKLAGDASYLIVGGNGGLGQLVARWMASRGARNLILLSRSAARSGKMAALVRELREAGCHVLPVDCDVADEDDLAQAIQKSAAEGLPPIRGVVHAAFVLRDAFVEKMTFQDWKDTTQSKVAGAWNLHNYFNLPDDLDFFVLFSSINGLLGYASQAAYSAGGAYEDALAHWRVKQCGLPAVSIDLPVVDTVGYVAEASSSEKLRRSLVKAGHRPIDVNGVLASLESAIQRPFNPQFAVGINSGPGSHWDVDGALGRDPRSLALKYRPLTQAAAQQQQQQQQQSLEEGGGSLAARMTACTSRDDGIRVVGEAITEVLAEMFLVPVEDIDLSESPAHQGIDSLMAVELRNVLFSQAGAEISIFNIMQAPSLVSLATDVVGCSRYIKFAADSL</sequence>
<accession>A0ACB7NZM0</accession>
<dbReference type="Proteomes" id="UP000724584">
    <property type="component" value="Unassembled WGS sequence"/>
</dbReference>
<evidence type="ECO:0000313" key="1">
    <source>
        <dbReference type="EMBL" id="KAH6623651.1"/>
    </source>
</evidence>
<dbReference type="EMBL" id="JAGIZQ010000006">
    <property type="protein sequence ID" value="KAH6623651.1"/>
    <property type="molecule type" value="Genomic_DNA"/>
</dbReference>